<keyword evidence="1" id="KW-0472">Membrane</keyword>
<proteinExistence type="predicted"/>
<dbReference type="RefSeq" id="WP_000854046.1">
    <property type="nucleotide sequence ID" value="NZ_CP132691.1"/>
</dbReference>
<evidence type="ECO:0000313" key="3">
    <source>
        <dbReference type="EMBL" id="SVS28400.1"/>
    </source>
</evidence>
<accession>A0A0J4XS16</accession>
<gene>
    <name evidence="5" type="ORF">BANRA_03267</name>
    <name evidence="2" type="ORF">NCTC5047_02169</name>
    <name evidence="3" type="ORF">SAMEA3649733_04144</name>
    <name evidence="4" type="ORF">SAMEA3729652_02028</name>
    <name evidence="6" type="ORF">SAMEA4873632_02250</name>
</gene>
<dbReference type="EMBL" id="CAAHCC010000003">
    <property type="protein sequence ID" value="VGK84540.1"/>
    <property type="molecule type" value="Genomic_DNA"/>
</dbReference>
<dbReference type="Proteomes" id="UP000269921">
    <property type="component" value="Unassembled WGS sequence"/>
</dbReference>
<sequence length="53" mass="5467">MKTLITDVIGLTGFGSLAAGVYLQFGLAMSLMMSGTLLLIYALLAAMRGNNAA</sequence>
<dbReference type="Proteomes" id="UP000259497">
    <property type="component" value="Unassembled WGS sequence"/>
</dbReference>
<feature type="transmembrane region" description="Helical" evidence="1">
    <location>
        <begin position="21"/>
        <end position="44"/>
    </location>
</feature>
<dbReference type="EMBL" id="UWVH01000001">
    <property type="protein sequence ID" value="VCV77931.1"/>
    <property type="molecule type" value="Genomic_DNA"/>
</dbReference>
<reference evidence="5 10" key="3">
    <citation type="submission" date="2018-10" db="EMBL/GenBank/DDBJ databases">
        <authorList>
            <person name="Noll B N."/>
        </authorList>
    </citation>
    <scope>NUCLEOTIDE SEQUENCE [LARGE SCALE GENOMIC DNA]</scope>
    <source>
        <strain evidence="5">Kpneu006</strain>
    </source>
</reference>
<evidence type="ECO:0000313" key="11">
    <source>
        <dbReference type="Proteomes" id="UP000376235"/>
    </source>
</evidence>
<organism evidence="4 8">
    <name type="scientific">Klebsiella pneumoniae</name>
    <dbReference type="NCBI Taxonomy" id="573"/>
    <lineage>
        <taxon>Bacteria</taxon>
        <taxon>Pseudomonadati</taxon>
        <taxon>Pseudomonadota</taxon>
        <taxon>Gammaproteobacteria</taxon>
        <taxon>Enterobacterales</taxon>
        <taxon>Enterobacteriaceae</taxon>
        <taxon>Klebsiella/Raoultella group</taxon>
        <taxon>Klebsiella</taxon>
        <taxon>Klebsiella pneumoniae complex</taxon>
    </lineage>
</organism>
<dbReference type="EMBL" id="UGLH01000005">
    <property type="protein sequence ID" value="STT79611.1"/>
    <property type="molecule type" value="Genomic_DNA"/>
</dbReference>
<dbReference type="Proteomes" id="UP000254340">
    <property type="component" value="Unassembled WGS sequence"/>
</dbReference>
<evidence type="ECO:0000313" key="9">
    <source>
        <dbReference type="Proteomes" id="UP000259497"/>
    </source>
</evidence>
<evidence type="ECO:0000256" key="1">
    <source>
        <dbReference type="SAM" id="Phobius"/>
    </source>
</evidence>
<name>A0A0J4XS16_KLEPN</name>
<evidence type="ECO:0000313" key="4">
    <source>
        <dbReference type="EMBL" id="SWT12211.1"/>
    </source>
</evidence>
<keyword evidence="1" id="KW-0812">Transmembrane</keyword>
<evidence type="ECO:0000313" key="8">
    <source>
        <dbReference type="Proteomes" id="UP000258798"/>
    </source>
</evidence>
<evidence type="ECO:0000313" key="10">
    <source>
        <dbReference type="Proteomes" id="UP000269921"/>
    </source>
</evidence>
<evidence type="ECO:0000313" key="2">
    <source>
        <dbReference type="EMBL" id="STT79611.1"/>
    </source>
</evidence>
<reference evidence="8 9" key="2">
    <citation type="submission" date="2018-08" db="EMBL/GenBank/DDBJ databases">
        <authorList>
            <consortium name="Pathogen Informatics"/>
        </authorList>
    </citation>
    <scope>NUCLEOTIDE SEQUENCE [LARGE SCALE GENOMIC DNA]</scope>
    <source>
        <strain evidence="6 11">5012STDY7626430</strain>
        <strain evidence="3 9">EuSCAPE_GR114</strain>
        <strain evidence="4 8">EuSCAPE_TR125</strain>
    </source>
</reference>
<keyword evidence="1" id="KW-1133">Transmembrane helix</keyword>
<dbReference type="Proteomes" id="UP000376235">
    <property type="component" value="Unassembled WGS sequence"/>
</dbReference>
<dbReference type="AlphaFoldDB" id="A0A0J4XS16"/>
<dbReference type="EMBL" id="UIXM01000016">
    <property type="protein sequence ID" value="SVS28400.1"/>
    <property type="molecule type" value="Genomic_DNA"/>
</dbReference>
<reference evidence="2 7" key="1">
    <citation type="submission" date="2018-06" db="EMBL/GenBank/DDBJ databases">
        <authorList>
            <consortium name="Pathogen Informatics"/>
            <person name="Doyle S."/>
        </authorList>
    </citation>
    <scope>NUCLEOTIDE SEQUENCE [LARGE SCALE GENOMIC DNA]</scope>
    <source>
        <strain evidence="2 7">NCTC5047</strain>
    </source>
</reference>
<protein>
    <submittedName>
        <fullName evidence="4">Membrane protein</fullName>
    </submittedName>
</protein>
<dbReference type="Proteomes" id="UP000258798">
    <property type="component" value="Unassembled WGS sequence"/>
</dbReference>
<evidence type="ECO:0000313" key="6">
    <source>
        <dbReference type="EMBL" id="VGK84540.1"/>
    </source>
</evidence>
<evidence type="ECO:0000313" key="5">
    <source>
        <dbReference type="EMBL" id="VCV77931.1"/>
    </source>
</evidence>
<dbReference type="EMBL" id="UJRG01000004">
    <property type="protein sequence ID" value="SWT12211.1"/>
    <property type="molecule type" value="Genomic_DNA"/>
</dbReference>
<evidence type="ECO:0000313" key="7">
    <source>
        <dbReference type="Proteomes" id="UP000254340"/>
    </source>
</evidence>